<dbReference type="EMBL" id="JACEEZ010014154">
    <property type="protein sequence ID" value="KAG0719669.1"/>
    <property type="molecule type" value="Genomic_DNA"/>
</dbReference>
<reference evidence="1" key="1">
    <citation type="submission" date="2020-07" db="EMBL/GenBank/DDBJ databases">
        <title>The High-quality genome of the commercially important snow crab, Chionoecetes opilio.</title>
        <authorList>
            <person name="Jeong J.-H."/>
            <person name="Ryu S."/>
        </authorList>
    </citation>
    <scope>NUCLEOTIDE SEQUENCE</scope>
    <source>
        <strain evidence="1">MADBK_172401_WGS</strain>
        <tissue evidence="1">Digestive gland</tissue>
    </source>
</reference>
<evidence type="ECO:0000313" key="1">
    <source>
        <dbReference type="EMBL" id="KAG0719669.1"/>
    </source>
</evidence>
<organism evidence="1 2">
    <name type="scientific">Chionoecetes opilio</name>
    <name type="common">Atlantic snow crab</name>
    <name type="synonym">Cancer opilio</name>
    <dbReference type="NCBI Taxonomy" id="41210"/>
    <lineage>
        <taxon>Eukaryota</taxon>
        <taxon>Metazoa</taxon>
        <taxon>Ecdysozoa</taxon>
        <taxon>Arthropoda</taxon>
        <taxon>Crustacea</taxon>
        <taxon>Multicrustacea</taxon>
        <taxon>Malacostraca</taxon>
        <taxon>Eumalacostraca</taxon>
        <taxon>Eucarida</taxon>
        <taxon>Decapoda</taxon>
        <taxon>Pleocyemata</taxon>
        <taxon>Brachyura</taxon>
        <taxon>Eubrachyura</taxon>
        <taxon>Majoidea</taxon>
        <taxon>Majidae</taxon>
        <taxon>Chionoecetes</taxon>
    </lineage>
</organism>
<dbReference type="Proteomes" id="UP000770661">
    <property type="component" value="Unassembled WGS sequence"/>
</dbReference>
<evidence type="ECO:0000313" key="2">
    <source>
        <dbReference type="Proteomes" id="UP000770661"/>
    </source>
</evidence>
<proteinExistence type="predicted"/>
<gene>
    <name evidence="1" type="ORF">GWK47_050025</name>
</gene>
<comment type="caution">
    <text evidence="1">The sequence shown here is derived from an EMBL/GenBank/DDBJ whole genome shotgun (WGS) entry which is preliminary data.</text>
</comment>
<protein>
    <submittedName>
        <fullName evidence="1">Uncharacterized protein</fullName>
    </submittedName>
</protein>
<name>A0A8J4Y8S0_CHIOP</name>
<keyword evidence="2" id="KW-1185">Reference proteome</keyword>
<sequence>MLKKITWKIYDSNVVIRMLPFPRKEEDATFKDLASDFTAFVLQKASQIGTPSQIHLIFDRYYEESVKSQARINRGGNDQAVAYNIAVGGRVHVNKDTFLSNSCNKAALARVYTEYLSSTADLPQGLEVYTSGGNDNHAARITAHKIETVPELESNHEESDTSRSYSTAYMLLAGIQSNDEVFKALSSQALSSLGTGKPTTNEVNAAHKFVVALYGGREETLLELRCKLALRKVAPQKLPPTENSLYQHILRVAYQLFVWKKAATGMLEVKDVTKFGWERNVDTKQLQPIMMTQPCAPPELLNDILCCCEDCNEDCSCLVNNQSCTADCVCRAALPGVVNMDEDDFMCANPLTLSAFCEMSNCCDSD</sequence>
<accession>A0A8J4Y8S0</accession>
<dbReference type="AlphaFoldDB" id="A0A8J4Y8S0"/>